<proteinExistence type="inferred from homology"/>
<dbReference type="AlphaFoldDB" id="A0A2N3QMW7"/>
<evidence type="ECO:0000256" key="11">
    <source>
        <dbReference type="SAM" id="Phobius"/>
    </source>
</evidence>
<keyword evidence="9" id="KW-0676">Redox-active center</keyword>
<dbReference type="GO" id="GO:0016020">
    <property type="term" value="C:membrane"/>
    <property type="evidence" value="ECO:0007669"/>
    <property type="project" value="UniProtKB-SubCell"/>
</dbReference>
<feature type="transmembrane region" description="Helical" evidence="11">
    <location>
        <begin position="395"/>
        <end position="414"/>
    </location>
</feature>
<sequence length="494" mass="54874">MPHFKPVQSGIDKLPDLVVRQQHGITTGIAGMSDDTDSPSLLDGTNHIDGIRRRSGNVVRAARTDSAVERRRAIRIRPRSDQRIRDMRPADCRLIAFANLSEHIIPSNRVILGNQLDHTLRALKSGSTKFGEQSADFAIVWIVLVCEHMHRHAIRIRRHFSAPHQMQAVLRGSRCRIIPTCGGVMISDRNPVQPQCARFTDHIRRCLPTVGEDGVTVQIPPLGWRIISDMCKSHITIVSWIFATGQRHAQKRGAHGTSVISVTSEEGGIVSEQTTPKPQQQRNSSASAEQDAVIPGWRHGSTWTYLIMLLASAAALFVSFMLSAETLRLARRPNQLLACDINNVVSCSQVAQSWQAELVKLGDLSFPNAFFGIAAESVFVTIAVIGLARVRVPRWFATCTWLGGLAALLFSYWLTTQSLFVIHALCPWCLALMFSTTIQFMALSHATVTVQDIPHGKRGLRTYYRLNYDLMADVVWVLAIIALILVKDGSAIFR</sequence>
<feature type="compositionally biased region" description="Polar residues" evidence="10">
    <location>
        <begin position="271"/>
        <end position="288"/>
    </location>
</feature>
<dbReference type="STRING" id="33905.BTHE_0822"/>
<keyword evidence="3 11" id="KW-0812">Transmembrane</keyword>
<dbReference type="EMBL" id="PCGY01000010">
    <property type="protein sequence ID" value="PKU93000.1"/>
    <property type="molecule type" value="Genomic_DNA"/>
</dbReference>
<dbReference type="InterPro" id="IPR038354">
    <property type="entry name" value="VKOR_sf"/>
</dbReference>
<evidence type="ECO:0000256" key="8">
    <source>
        <dbReference type="ARBA" id="ARBA00023157"/>
    </source>
</evidence>
<dbReference type="CDD" id="cd12922">
    <property type="entry name" value="VKOR_5"/>
    <property type="match status" value="1"/>
</dbReference>
<dbReference type="SMART" id="SM00756">
    <property type="entry name" value="VKc"/>
    <property type="match status" value="1"/>
</dbReference>
<keyword evidence="8" id="KW-1015">Disulfide bond</keyword>
<dbReference type="Proteomes" id="UP000233727">
    <property type="component" value="Unassembled WGS sequence"/>
</dbReference>
<evidence type="ECO:0000256" key="10">
    <source>
        <dbReference type="SAM" id="MobiDB-lite"/>
    </source>
</evidence>
<evidence type="ECO:0000256" key="2">
    <source>
        <dbReference type="ARBA" id="ARBA00006214"/>
    </source>
</evidence>
<comment type="similarity">
    <text evidence="2">Belongs to the VKOR family.</text>
</comment>
<keyword evidence="5 11" id="KW-1133">Transmembrane helix</keyword>
<evidence type="ECO:0000256" key="5">
    <source>
        <dbReference type="ARBA" id="ARBA00022989"/>
    </source>
</evidence>
<feature type="transmembrane region" description="Helical" evidence="11">
    <location>
        <begin position="369"/>
        <end position="388"/>
    </location>
</feature>
<feature type="transmembrane region" description="Helical" evidence="11">
    <location>
        <begin position="466"/>
        <end position="486"/>
    </location>
</feature>
<feature type="transmembrane region" description="Helical" evidence="11">
    <location>
        <begin position="303"/>
        <end position="324"/>
    </location>
</feature>
<evidence type="ECO:0000256" key="7">
    <source>
        <dbReference type="ARBA" id="ARBA00023136"/>
    </source>
</evidence>
<feature type="domain" description="Vitamin K epoxide reductase" evidence="12">
    <location>
        <begin position="301"/>
        <end position="447"/>
    </location>
</feature>
<feature type="region of interest" description="Disordered" evidence="10">
    <location>
        <begin position="267"/>
        <end position="290"/>
    </location>
</feature>
<gene>
    <name evidence="13" type="ORF">CQR47_0485</name>
</gene>
<organism evidence="13 14">
    <name type="scientific">Bifidobacterium thermophilum</name>
    <dbReference type="NCBI Taxonomy" id="33905"/>
    <lineage>
        <taxon>Bacteria</taxon>
        <taxon>Bacillati</taxon>
        <taxon>Actinomycetota</taxon>
        <taxon>Actinomycetes</taxon>
        <taxon>Bifidobacteriales</taxon>
        <taxon>Bifidobacteriaceae</taxon>
        <taxon>Bifidobacterium</taxon>
    </lineage>
</organism>
<dbReference type="Gene3D" id="1.20.1440.130">
    <property type="entry name" value="VKOR domain"/>
    <property type="match status" value="1"/>
</dbReference>
<evidence type="ECO:0000256" key="6">
    <source>
        <dbReference type="ARBA" id="ARBA00023002"/>
    </source>
</evidence>
<dbReference type="Pfam" id="PF07884">
    <property type="entry name" value="VKOR"/>
    <property type="match status" value="1"/>
</dbReference>
<dbReference type="InterPro" id="IPR012932">
    <property type="entry name" value="VKOR"/>
</dbReference>
<evidence type="ECO:0000256" key="4">
    <source>
        <dbReference type="ARBA" id="ARBA00022719"/>
    </source>
</evidence>
<evidence type="ECO:0000256" key="9">
    <source>
        <dbReference type="ARBA" id="ARBA00023284"/>
    </source>
</evidence>
<keyword evidence="6" id="KW-0560">Oxidoreductase</keyword>
<comment type="caution">
    <text evidence="13">The sequence shown here is derived from an EMBL/GenBank/DDBJ whole genome shotgun (WGS) entry which is preliminary data.</text>
</comment>
<evidence type="ECO:0000256" key="1">
    <source>
        <dbReference type="ARBA" id="ARBA00004141"/>
    </source>
</evidence>
<dbReference type="GO" id="GO:0016491">
    <property type="term" value="F:oxidoreductase activity"/>
    <property type="evidence" value="ECO:0007669"/>
    <property type="project" value="UniProtKB-KW"/>
</dbReference>
<keyword evidence="4" id="KW-0874">Quinone</keyword>
<reference evidence="13 14" key="1">
    <citation type="submission" date="2017-10" db="EMBL/GenBank/DDBJ databases">
        <title>Bifidobacterium genomics.</title>
        <authorList>
            <person name="Lugli G.A."/>
            <person name="Milani C."/>
            <person name="Mancabelli L."/>
        </authorList>
    </citation>
    <scope>NUCLEOTIDE SEQUENCE [LARGE SCALE GENOMIC DNA]</scope>
    <source>
        <strain evidence="13 14">1542B</strain>
    </source>
</reference>
<evidence type="ECO:0000259" key="12">
    <source>
        <dbReference type="SMART" id="SM00756"/>
    </source>
</evidence>
<dbReference type="InterPro" id="IPR041714">
    <property type="entry name" value="VKOR_Actinobacteria"/>
</dbReference>
<keyword evidence="7 11" id="KW-0472">Membrane</keyword>
<protein>
    <submittedName>
        <fullName evidence="13">Vitamin K epoxide reductase family protein</fullName>
    </submittedName>
</protein>
<comment type="subcellular location">
    <subcellularLocation>
        <location evidence="1">Membrane</location>
        <topology evidence="1">Multi-pass membrane protein</topology>
    </subcellularLocation>
</comment>
<dbReference type="GO" id="GO:0048038">
    <property type="term" value="F:quinone binding"/>
    <property type="evidence" value="ECO:0007669"/>
    <property type="project" value="UniProtKB-KW"/>
</dbReference>
<accession>A0A2N3QMW7</accession>
<name>A0A2N3QMW7_9BIFI</name>
<evidence type="ECO:0000256" key="3">
    <source>
        <dbReference type="ARBA" id="ARBA00022692"/>
    </source>
</evidence>
<evidence type="ECO:0000313" key="13">
    <source>
        <dbReference type="EMBL" id="PKU93000.1"/>
    </source>
</evidence>
<feature type="transmembrane region" description="Helical" evidence="11">
    <location>
        <begin position="420"/>
        <end position="445"/>
    </location>
</feature>
<evidence type="ECO:0000313" key="14">
    <source>
        <dbReference type="Proteomes" id="UP000233727"/>
    </source>
</evidence>